<keyword evidence="7" id="KW-1185">Reference proteome</keyword>
<comment type="function">
    <text evidence="2">Destroys radicals which are normally produced within the cells and which are toxic to biological systems.</text>
</comment>
<name>A0A432WTC2_9GAMM</name>
<gene>
    <name evidence="6" type="ORF">CWE13_09260</name>
</gene>
<dbReference type="Gene3D" id="2.60.40.200">
    <property type="entry name" value="Superoxide dismutase, copper/zinc binding domain"/>
    <property type="match status" value="1"/>
</dbReference>
<dbReference type="InterPro" id="IPR036423">
    <property type="entry name" value="SOD-like_Cu/Zn_dom_sf"/>
</dbReference>
<evidence type="ECO:0000256" key="4">
    <source>
        <dbReference type="SAM" id="SignalP"/>
    </source>
</evidence>
<feature type="compositionally biased region" description="Basic and acidic residues" evidence="3">
    <location>
        <begin position="122"/>
        <end position="137"/>
    </location>
</feature>
<dbReference type="InterPro" id="IPR024134">
    <property type="entry name" value="SOD_Cu/Zn_/chaperone"/>
</dbReference>
<dbReference type="PANTHER" id="PTHR10003">
    <property type="entry name" value="SUPEROXIDE DISMUTASE CU-ZN -RELATED"/>
    <property type="match status" value="1"/>
</dbReference>
<dbReference type="Pfam" id="PF00080">
    <property type="entry name" value="Sod_Cu"/>
    <property type="match status" value="1"/>
</dbReference>
<evidence type="ECO:0000256" key="2">
    <source>
        <dbReference type="RuleBase" id="RU000393"/>
    </source>
</evidence>
<comment type="cofactor">
    <cofactor evidence="2">
        <name>Zn(2+)</name>
        <dbReference type="ChEBI" id="CHEBI:29105"/>
    </cofactor>
    <text evidence="2">Binds 1 zinc ion per subunit.</text>
</comment>
<dbReference type="InterPro" id="IPR018152">
    <property type="entry name" value="SOD_Cu/Zn_BS"/>
</dbReference>
<feature type="domain" description="Superoxide dismutase copper/zinc binding" evidence="5">
    <location>
        <begin position="69"/>
        <end position="198"/>
    </location>
</feature>
<dbReference type="Proteomes" id="UP000286934">
    <property type="component" value="Unassembled WGS sequence"/>
</dbReference>
<evidence type="ECO:0000313" key="6">
    <source>
        <dbReference type="EMBL" id="RUO37016.1"/>
    </source>
</evidence>
<keyword evidence="2" id="KW-0479">Metal-binding</keyword>
<evidence type="ECO:0000256" key="3">
    <source>
        <dbReference type="SAM" id="MobiDB-lite"/>
    </source>
</evidence>
<organism evidence="6 7">
    <name type="scientific">Aliidiomarina shirensis</name>
    <dbReference type="NCBI Taxonomy" id="1048642"/>
    <lineage>
        <taxon>Bacteria</taxon>
        <taxon>Pseudomonadati</taxon>
        <taxon>Pseudomonadota</taxon>
        <taxon>Gammaproteobacteria</taxon>
        <taxon>Alteromonadales</taxon>
        <taxon>Idiomarinaceae</taxon>
        <taxon>Aliidiomarina</taxon>
    </lineage>
</organism>
<dbReference type="PRINTS" id="PR00068">
    <property type="entry name" value="CUZNDISMTASE"/>
</dbReference>
<dbReference type="SUPFAM" id="SSF49329">
    <property type="entry name" value="Cu,Zn superoxide dismutase-like"/>
    <property type="match status" value="1"/>
</dbReference>
<dbReference type="GO" id="GO:0004784">
    <property type="term" value="F:superoxide dismutase activity"/>
    <property type="evidence" value="ECO:0007669"/>
    <property type="project" value="UniProtKB-EC"/>
</dbReference>
<feature type="signal peptide" evidence="4">
    <location>
        <begin position="1"/>
        <end position="20"/>
    </location>
</feature>
<dbReference type="CDD" id="cd00305">
    <property type="entry name" value="Cu-Zn_Superoxide_Dismutase"/>
    <property type="match status" value="1"/>
</dbReference>
<proteinExistence type="inferred from homology"/>
<dbReference type="RefSeq" id="WP_126807962.1">
    <property type="nucleotide sequence ID" value="NZ_PIPP01000003.1"/>
</dbReference>
<keyword evidence="2" id="KW-0862">Zinc</keyword>
<dbReference type="OrthoDB" id="5431326at2"/>
<sequence>MKFKTMLTAASAAVFLSACGGETNVAPESAPEEAVADVSEQQVAAGHGESAMADGFVAELRGTEGNEDVYGSVTFTYDDDGVMVMAHVEGLPANSTHGFHVHEFGDCSAPDATSAGGHFNPHNRDHGAPDSDERHVGDLGNLDSDASGMAHLEHVDHKLELEGENRILGKAVVIHAQADDLSSQPTGDAGARIACGVIDAVNSSDY</sequence>
<comment type="catalytic activity">
    <reaction evidence="2">
        <text>2 superoxide + 2 H(+) = H2O2 + O2</text>
        <dbReference type="Rhea" id="RHEA:20696"/>
        <dbReference type="ChEBI" id="CHEBI:15378"/>
        <dbReference type="ChEBI" id="CHEBI:15379"/>
        <dbReference type="ChEBI" id="CHEBI:16240"/>
        <dbReference type="ChEBI" id="CHEBI:18421"/>
        <dbReference type="EC" id="1.15.1.1"/>
    </reaction>
</comment>
<keyword evidence="2" id="KW-0560">Oxidoreductase</keyword>
<dbReference type="PROSITE" id="PS00332">
    <property type="entry name" value="SOD_CU_ZN_2"/>
    <property type="match status" value="1"/>
</dbReference>
<accession>A0A432WTC2</accession>
<evidence type="ECO:0000256" key="1">
    <source>
        <dbReference type="ARBA" id="ARBA00010457"/>
    </source>
</evidence>
<dbReference type="InterPro" id="IPR001424">
    <property type="entry name" value="SOD_Cu_Zn_dom"/>
</dbReference>
<dbReference type="PROSITE" id="PS51257">
    <property type="entry name" value="PROKAR_LIPOPROTEIN"/>
    <property type="match status" value="1"/>
</dbReference>
<reference evidence="7" key="1">
    <citation type="journal article" date="2018" name="Front. Microbiol.">
        <title>Genome-Based Analysis Reveals the Taxonomy and Diversity of the Family Idiomarinaceae.</title>
        <authorList>
            <person name="Liu Y."/>
            <person name="Lai Q."/>
            <person name="Shao Z."/>
        </authorList>
    </citation>
    <scope>NUCLEOTIDE SEQUENCE [LARGE SCALE GENOMIC DNA]</scope>
    <source>
        <strain evidence="7">AIS</strain>
    </source>
</reference>
<evidence type="ECO:0000259" key="5">
    <source>
        <dbReference type="Pfam" id="PF00080"/>
    </source>
</evidence>
<dbReference type="AlphaFoldDB" id="A0A432WTC2"/>
<keyword evidence="4" id="KW-0732">Signal</keyword>
<comment type="caution">
    <text evidence="6">The sequence shown here is derived from an EMBL/GenBank/DDBJ whole genome shotgun (WGS) entry which is preliminary data.</text>
</comment>
<dbReference type="PROSITE" id="PS00087">
    <property type="entry name" value="SOD_CU_ZN_1"/>
    <property type="match status" value="1"/>
</dbReference>
<feature type="chain" id="PRO_5019327284" description="Superoxide dismutase [Cu-Zn]" evidence="4">
    <location>
        <begin position="21"/>
        <end position="206"/>
    </location>
</feature>
<dbReference type="EMBL" id="PIPP01000003">
    <property type="protein sequence ID" value="RUO37016.1"/>
    <property type="molecule type" value="Genomic_DNA"/>
</dbReference>
<protein>
    <recommendedName>
        <fullName evidence="2">Superoxide dismutase [Cu-Zn]</fullName>
        <ecNumber evidence="2">1.15.1.1</ecNumber>
    </recommendedName>
</protein>
<dbReference type="EC" id="1.15.1.1" evidence="2"/>
<keyword evidence="2" id="KW-0186">Copper</keyword>
<evidence type="ECO:0000313" key="7">
    <source>
        <dbReference type="Proteomes" id="UP000286934"/>
    </source>
</evidence>
<comment type="similarity">
    <text evidence="1 2">Belongs to the Cu-Zn superoxide dismutase family.</text>
</comment>
<dbReference type="GO" id="GO:0005507">
    <property type="term" value="F:copper ion binding"/>
    <property type="evidence" value="ECO:0007669"/>
    <property type="project" value="InterPro"/>
</dbReference>
<feature type="region of interest" description="Disordered" evidence="3">
    <location>
        <begin position="112"/>
        <end position="138"/>
    </location>
</feature>
<comment type="cofactor">
    <cofactor evidence="2">
        <name>Cu cation</name>
        <dbReference type="ChEBI" id="CHEBI:23378"/>
    </cofactor>
    <text evidence="2">Binds 1 copper ion per subunit.</text>
</comment>